<feature type="domain" description="SHSP" evidence="3">
    <location>
        <begin position="67"/>
        <end position="171"/>
    </location>
</feature>
<reference evidence="4 5" key="2">
    <citation type="submission" date="2019-01" db="EMBL/GenBank/DDBJ databases">
        <title>Hymenobacter humicola sp. nov., isolated from soils in Antarctica.</title>
        <authorList>
            <person name="Sedlacek I."/>
            <person name="Holochova P."/>
            <person name="Kralova S."/>
            <person name="Pantucek R."/>
            <person name="Stankova E."/>
            <person name="Vrbovska V."/>
            <person name="Kristofova L."/>
            <person name="Svec P."/>
            <person name="Busse H.-J."/>
        </authorList>
    </citation>
    <scope>NUCLEOTIDE SEQUENCE [LARGE SCALE GENOMIC DNA]</scope>
    <source>
        <strain evidence="4 5">CCM 8852</strain>
    </source>
</reference>
<dbReference type="Proteomes" id="UP000284250">
    <property type="component" value="Unassembled WGS sequence"/>
</dbReference>
<evidence type="ECO:0000313" key="4">
    <source>
        <dbReference type="EMBL" id="RIY11596.1"/>
    </source>
</evidence>
<evidence type="ECO:0000256" key="1">
    <source>
        <dbReference type="PROSITE-ProRule" id="PRU00285"/>
    </source>
</evidence>
<dbReference type="SUPFAM" id="SSF49764">
    <property type="entry name" value="HSP20-like chaperones"/>
    <property type="match status" value="1"/>
</dbReference>
<name>A0A418R2G4_9BACT</name>
<dbReference type="EMBL" id="QYCN01000008">
    <property type="protein sequence ID" value="RIY11596.1"/>
    <property type="molecule type" value="Genomic_DNA"/>
</dbReference>
<gene>
    <name evidence="4" type="ORF">D0T11_07240</name>
</gene>
<proteinExistence type="inferred from homology"/>
<comment type="caution">
    <text evidence="4">The sequence shown here is derived from an EMBL/GenBank/DDBJ whole genome shotgun (WGS) entry which is preliminary data.</text>
</comment>
<dbReference type="PROSITE" id="PS01031">
    <property type="entry name" value="SHSP"/>
    <property type="match status" value="1"/>
</dbReference>
<sequence length="171" mass="18784">MTVSAGKVAPAPDFLTQPPVWVPYRGSGTAFEIPPLPYPQKGPLVMNLISKEFIRTIAPQLNLLNTLGGGTAQARLRIDKREKGVIIRVAAPSVSPDNLHVVLNEDQLTIFAEFRHQSGDKLAAPLFTRTLQLPAGLNAARIDAVFEGEELLVRIPYAANDEPREIDIRQR</sequence>
<dbReference type="AlphaFoldDB" id="A0A418R2G4"/>
<organism evidence="4 5">
    <name type="scientific">Hymenobacter rubripertinctus</name>
    <dbReference type="NCBI Taxonomy" id="2029981"/>
    <lineage>
        <taxon>Bacteria</taxon>
        <taxon>Pseudomonadati</taxon>
        <taxon>Bacteroidota</taxon>
        <taxon>Cytophagia</taxon>
        <taxon>Cytophagales</taxon>
        <taxon>Hymenobacteraceae</taxon>
        <taxon>Hymenobacter</taxon>
    </lineage>
</organism>
<dbReference type="InterPro" id="IPR008978">
    <property type="entry name" value="HSP20-like_chaperone"/>
</dbReference>
<comment type="similarity">
    <text evidence="1 2">Belongs to the small heat shock protein (HSP20) family.</text>
</comment>
<evidence type="ECO:0000313" key="5">
    <source>
        <dbReference type="Proteomes" id="UP000284250"/>
    </source>
</evidence>
<protein>
    <submittedName>
        <fullName evidence="4">Hsp20/alpha crystallin family protein</fullName>
    </submittedName>
</protein>
<accession>A0A418R2G4</accession>
<dbReference type="Pfam" id="PF00011">
    <property type="entry name" value="HSP20"/>
    <property type="match status" value="1"/>
</dbReference>
<dbReference type="InterPro" id="IPR002068">
    <property type="entry name" value="A-crystallin/Hsp20_dom"/>
</dbReference>
<keyword evidence="5" id="KW-1185">Reference proteome</keyword>
<evidence type="ECO:0000259" key="3">
    <source>
        <dbReference type="PROSITE" id="PS01031"/>
    </source>
</evidence>
<dbReference type="Gene3D" id="2.60.40.790">
    <property type="match status" value="1"/>
</dbReference>
<dbReference type="CDD" id="cd00298">
    <property type="entry name" value="ACD_sHsps_p23-like"/>
    <property type="match status" value="1"/>
</dbReference>
<dbReference type="OrthoDB" id="954426at2"/>
<reference evidence="4 5" key="1">
    <citation type="submission" date="2018-09" db="EMBL/GenBank/DDBJ databases">
        <authorList>
            <person name="Zeman M."/>
            <person name="Pardy F."/>
        </authorList>
    </citation>
    <scope>NUCLEOTIDE SEQUENCE [LARGE SCALE GENOMIC DNA]</scope>
    <source>
        <strain evidence="4 5">CCM 8852</strain>
    </source>
</reference>
<evidence type="ECO:0000256" key="2">
    <source>
        <dbReference type="RuleBase" id="RU003616"/>
    </source>
</evidence>